<gene>
    <name evidence="3" type="ORF">BN1723_015122</name>
</gene>
<dbReference type="PROSITE" id="PS50829">
    <property type="entry name" value="GYF"/>
    <property type="match status" value="1"/>
</dbReference>
<dbReference type="PANTHER" id="PTHR13138">
    <property type="entry name" value="PROTEIN LIN1"/>
    <property type="match status" value="1"/>
</dbReference>
<dbReference type="GO" id="GO:0005682">
    <property type="term" value="C:U5 snRNP"/>
    <property type="evidence" value="ECO:0007669"/>
    <property type="project" value="InterPro"/>
</dbReference>
<evidence type="ECO:0000259" key="2">
    <source>
        <dbReference type="PROSITE" id="PS50829"/>
    </source>
</evidence>
<organism evidence="3 4">
    <name type="scientific">Verticillium longisporum</name>
    <name type="common">Verticillium dahliae var. longisporum</name>
    <dbReference type="NCBI Taxonomy" id="100787"/>
    <lineage>
        <taxon>Eukaryota</taxon>
        <taxon>Fungi</taxon>
        <taxon>Dikarya</taxon>
        <taxon>Ascomycota</taxon>
        <taxon>Pezizomycotina</taxon>
        <taxon>Sordariomycetes</taxon>
        <taxon>Hypocreomycetidae</taxon>
        <taxon>Glomerellales</taxon>
        <taxon>Plectosphaerellaceae</taxon>
        <taxon>Verticillium</taxon>
    </lineage>
</organism>
<proteinExistence type="predicted"/>
<name>A0A0G4MR07_VERLO</name>
<feature type="region of interest" description="Disordered" evidence="1">
    <location>
        <begin position="121"/>
        <end position="181"/>
    </location>
</feature>
<sequence length="755" mass="81996">MASRHTAARPKRAGEDFARTHHHDTADPDSKKVKFDVRNPSALAADAREEDAVLEADVIGGGAATKRGARAGEDFARTHHHDTADPDSKKVKFDVRNPSALAADAREEDAVLEADVIGGGAATKRGAVNLDGYDSDSDGETKSGGQIRLDDEDSDDDEETRDMAMQEEDIDEEVGLGGLKRNAPKVEAFNMKDEQEEGRFDADGNFIRKAVDPDAQHDKWLDGVSKKEMKKAAEAHERREAEARRLRMENDSLLTTDILKSLILKLDKGETPLEALARLGKGQAKQKKIPKWKLKKQKGGAEGMDVDQPEKAEDPEQKRIREAIAAITDAADKLLSRDRAEIYDEEREVLLREWQRETGEDWVEPTREADSQEGKMWEFRWVDGRDDADKQGPFDSQTMKAWQDAGIKYSAHVHRLTVAIGDGKVDTAIIAYQALLRVGHKLDAAVGVVEQGETPLDVGDVHRLGLSLRADELRRRNEVAGVAQAGLLTDLGQQSKSVSRHLDFFLRRPDGQDLLDLLRVILVRVNDDDTIKKIEGKAVRALVIGSSNARVAPVAGHHDDGSQVVLEGAVDVGKALDVEHVHLIDEEHTGNNLGLALLLPLADLGVDLIADFATDLACVAGEKSQEALRPRVDDINLVQGNSVDDLLALLELAVGALQELGVHAHGVVVARTSVGPAQLGNLARGLVNGNDVAGHDALFGHGVNHLGPHVVNSLHVGRLDGELALLGAARHAPVNLNLNNLALHNLALLFDADAN</sequence>
<feature type="domain" description="GYF" evidence="2">
    <location>
        <begin position="374"/>
        <end position="436"/>
    </location>
</feature>
<evidence type="ECO:0000313" key="3">
    <source>
        <dbReference type="EMBL" id="CRK36718.1"/>
    </source>
</evidence>
<feature type="region of interest" description="Disordered" evidence="1">
    <location>
        <begin position="1"/>
        <end position="34"/>
    </location>
</feature>
<feature type="compositionally biased region" description="Basic residues" evidence="1">
    <location>
        <begin position="284"/>
        <end position="298"/>
    </location>
</feature>
<reference evidence="4" key="1">
    <citation type="submission" date="2015-05" db="EMBL/GenBank/DDBJ databases">
        <authorList>
            <person name="Fogelqvist Johan"/>
        </authorList>
    </citation>
    <scope>NUCLEOTIDE SEQUENCE [LARGE SCALE GENOMIC DNA]</scope>
</reference>
<evidence type="ECO:0000256" key="1">
    <source>
        <dbReference type="SAM" id="MobiDB-lite"/>
    </source>
</evidence>
<dbReference type="Gene3D" id="3.30.1490.40">
    <property type="match status" value="1"/>
</dbReference>
<feature type="compositionally biased region" description="Basic residues" evidence="1">
    <location>
        <begin position="1"/>
        <end position="11"/>
    </location>
</feature>
<feature type="compositionally biased region" description="Basic and acidic residues" evidence="1">
    <location>
        <begin position="70"/>
        <end position="91"/>
    </location>
</feature>
<dbReference type="SUPFAM" id="SSF55277">
    <property type="entry name" value="GYF domain"/>
    <property type="match status" value="1"/>
</dbReference>
<dbReference type="InterPro" id="IPR035445">
    <property type="entry name" value="GYF-like_dom_sf"/>
</dbReference>
<evidence type="ECO:0000313" key="4">
    <source>
        <dbReference type="Proteomes" id="UP000045706"/>
    </source>
</evidence>
<dbReference type="EMBL" id="CVQI01029335">
    <property type="protein sequence ID" value="CRK36718.1"/>
    <property type="molecule type" value="Genomic_DNA"/>
</dbReference>
<feature type="compositionally biased region" description="Basic and acidic residues" evidence="1">
    <location>
        <begin position="12"/>
        <end position="34"/>
    </location>
</feature>
<dbReference type="InterPro" id="IPR039905">
    <property type="entry name" value="CD2BP2/Lin1"/>
</dbReference>
<accession>A0A0G4MR07</accession>
<dbReference type="PANTHER" id="PTHR13138:SF3">
    <property type="entry name" value="CD2 ANTIGEN CYTOPLASMIC TAIL-BINDING PROTEIN 2"/>
    <property type="match status" value="1"/>
</dbReference>
<feature type="region of interest" description="Disordered" evidence="1">
    <location>
        <begin position="60"/>
        <end position="91"/>
    </location>
</feature>
<dbReference type="Proteomes" id="UP000045706">
    <property type="component" value="Unassembled WGS sequence"/>
</dbReference>
<feature type="compositionally biased region" description="Acidic residues" evidence="1">
    <location>
        <begin position="150"/>
        <end position="174"/>
    </location>
</feature>
<dbReference type="InterPro" id="IPR003169">
    <property type="entry name" value="GYF"/>
</dbReference>
<feature type="region of interest" description="Disordered" evidence="1">
    <location>
        <begin position="281"/>
        <end position="316"/>
    </location>
</feature>
<dbReference type="AlphaFoldDB" id="A0A0G4MR07"/>
<feature type="region of interest" description="Disordered" evidence="1">
    <location>
        <begin position="218"/>
        <end position="243"/>
    </location>
</feature>
<protein>
    <recommendedName>
        <fullName evidence="2">GYF domain-containing protein</fullName>
    </recommendedName>
</protein>